<comment type="caution">
    <text evidence="12">The sequence shown here is derived from an EMBL/GenBank/DDBJ whole genome shotgun (WGS) entry which is preliminary data.</text>
</comment>
<dbReference type="InterPro" id="IPR050753">
    <property type="entry name" value="Peptidase_M14_domain"/>
</dbReference>
<evidence type="ECO:0000256" key="1">
    <source>
        <dbReference type="ARBA" id="ARBA00001947"/>
    </source>
</evidence>
<organism evidence="12 13">
    <name type="scientific">Engystomops pustulosus</name>
    <name type="common">Tungara frog</name>
    <name type="synonym">Physalaemus pustulosus</name>
    <dbReference type="NCBI Taxonomy" id="76066"/>
    <lineage>
        <taxon>Eukaryota</taxon>
        <taxon>Metazoa</taxon>
        <taxon>Chordata</taxon>
        <taxon>Craniata</taxon>
        <taxon>Vertebrata</taxon>
        <taxon>Euteleostomi</taxon>
        <taxon>Amphibia</taxon>
        <taxon>Batrachia</taxon>
        <taxon>Anura</taxon>
        <taxon>Neobatrachia</taxon>
        <taxon>Hyloidea</taxon>
        <taxon>Leptodactylidae</taxon>
        <taxon>Leiuperinae</taxon>
        <taxon>Engystomops</taxon>
    </lineage>
</organism>
<keyword evidence="4" id="KW-0645">Protease</keyword>
<dbReference type="Proteomes" id="UP000824782">
    <property type="component" value="Unassembled WGS sequence"/>
</dbReference>
<evidence type="ECO:0000256" key="5">
    <source>
        <dbReference type="ARBA" id="ARBA00022723"/>
    </source>
</evidence>
<gene>
    <name evidence="12" type="ORF">GDO81_010329</name>
</gene>
<dbReference type="GO" id="GO:0004181">
    <property type="term" value="F:metallocarboxypeptidase activity"/>
    <property type="evidence" value="ECO:0007669"/>
    <property type="project" value="InterPro"/>
</dbReference>
<feature type="chain" id="PRO_5043798457" description="Peptidase M14 domain-containing protein" evidence="10">
    <location>
        <begin position="20"/>
        <end position="363"/>
    </location>
</feature>
<evidence type="ECO:0000256" key="3">
    <source>
        <dbReference type="ARBA" id="ARBA00022645"/>
    </source>
</evidence>
<keyword evidence="5" id="KW-0479">Metal-binding</keyword>
<keyword evidence="13" id="KW-1185">Reference proteome</keyword>
<accession>A0AAV7BZW0</accession>
<dbReference type="Pfam" id="PF00246">
    <property type="entry name" value="Peptidase_M14"/>
    <property type="match status" value="1"/>
</dbReference>
<sequence>MTAAVSLIWLGLLPLLVQSLDFTYHNSSQLEAILKDFNSRYPAITYLYSIGKSVEGRDLWVFVVGKYPTKHTVGIPEFKYVANMHGNEAVGREILLHLIEYLLTNYQSNATVTQLVTNTRIHLLPSMNPDGFAASSPNDCDSVNGRFNKNGYDLNRNFPDAFEENKDPVQPETQAVMGWIKSETFVLSANFHGGAMVASYSYDNSYTVPPDNDVLMYLAQKYSENNLQMYSSNSCPGFSGFTNGITNGAVWYKVKGGMQDYNYIYNQCVEITLEVSCCKYPDPSTLQGFWNDNKVSVIEYIKQVHMGIKGQVLDMNGKPILNAIVDIQGRSRMCPYKTNKNGEYYFLLRPGTYTFKVSNKGTK</sequence>
<dbReference type="GO" id="GO:0006518">
    <property type="term" value="P:peptide metabolic process"/>
    <property type="evidence" value="ECO:0007669"/>
    <property type="project" value="TreeGrafter"/>
</dbReference>
<dbReference type="EMBL" id="WNYA01000004">
    <property type="protein sequence ID" value="KAG8577934.1"/>
    <property type="molecule type" value="Genomic_DNA"/>
</dbReference>
<evidence type="ECO:0000256" key="7">
    <source>
        <dbReference type="ARBA" id="ARBA00022833"/>
    </source>
</evidence>
<evidence type="ECO:0000256" key="6">
    <source>
        <dbReference type="ARBA" id="ARBA00022801"/>
    </source>
</evidence>
<dbReference type="AlphaFoldDB" id="A0AAV7BZW0"/>
<evidence type="ECO:0000259" key="11">
    <source>
        <dbReference type="PROSITE" id="PS52035"/>
    </source>
</evidence>
<dbReference type="GO" id="GO:0005615">
    <property type="term" value="C:extracellular space"/>
    <property type="evidence" value="ECO:0007669"/>
    <property type="project" value="TreeGrafter"/>
</dbReference>
<protein>
    <recommendedName>
        <fullName evidence="11">Peptidase M14 domain-containing protein</fullName>
    </recommendedName>
</protein>
<evidence type="ECO:0000313" key="12">
    <source>
        <dbReference type="EMBL" id="KAG8577934.1"/>
    </source>
</evidence>
<keyword evidence="3" id="KW-0121">Carboxypeptidase</keyword>
<dbReference type="SUPFAM" id="SSF49464">
    <property type="entry name" value="Carboxypeptidase regulatory domain-like"/>
    <property type="match status" value="1"/>
</dbReference>
<dbReference type="PROSITE" id="PS00132">
    <property type="entry name" value="CARBOXYPEPT_ZN_1"/>
    <property type="match status" value="1"/>
</dbReference>
<evidence type="ECO:0000256" key="2">
    <source>
        <dbReference type="ARBA" id="ARBA00005988"/>
    </source>
</evidence>
<comment type="similarity">
    <text evidence="2 9">Belongs to the peptidase M14 family.</text>
</comment>
<feature type="active site" description="Proton donor/acceptor" evidence="9">
    <location>
        <position position="274"/>
    </location>
</feature>
<dbReference type="GO" id="GO:0008270">
    <property type="term" value="F:zinc ion binding"/>
    <property type="evidence" value="ECO:0007669"/>
    <property type="project" value="InterPro"/>
</dbReference>
<keyword evidence="6" id="KW-0378">Hydrolase</keyword>
<keyword evidence="7" id="KW-0862">Zinc</keyword>
<dbReference type="PRINTS" id="PR00765">
    <property type="entry name" value="CRBOXYPTASEA"/>
</dbReference>
<keyword evidence="8" id="KW-0325">Glycoprotein</keyword>
<dbReference type="PANTHER" id="PTHR11532:SF84">
    <property type="entry name" value="CARBOXYPEPTIDASE M"/>
    <property type="match status" value="1"/>
</dbReference>
<dbReference type="InterPro" id="IPR000834">
    <property type="entry name" value="Peptidase_M14"/>
</dbReference>
<feature type="domain" description="Peptidase M14" evidence="11">
    <location>
        <begin position="23"/>
        <end position="304"/>
    </location>
</feature>
<dbReference type="GO" id="GO:0016485">
    <property type="term" value="P:protein processing"/>
    <property type="evidence" value="ECO:0007669"/>
    <property type="project" value="TreeGrafter"/>
</dbReference>
<keyword evidence="10" id="KW-0732">Signal</keyword>
<comment type="cofactor">
    <cofactor evidence="1">
        <name>Zn(2+)</name>
        <dbReference type="ChEBI" id="CHEBI:29105"/>
    </cofactor>
</comment>
<dbReference type="Gene3D" id="3.40.630.10">
    <property type="entry name" value="Zn peptidases"/>
    <property type="match status" value="1"/>
</dbReference>
<name>A0AAV7BZW0_ENGPU</name>
<evidence type="ECO:0000256" key="8">
    <source>
        <dbReference type="ARBA" id="ARBA00023180"/>
    </source>
</evidence>
<dbReference type="SUPFAM" id="SSF53187">
    <property type="entry name" value="Zn-dependent exopeptidases"/>
    <property type="match status" value="1"/>
</dbReference>
<evidence type="ECO:0000256" key="10">
    <source>
        <dbReference type="SAM" id="SignalP"/>
    </source>
</evidence>
<dbReference type="FunFam" id="3.40.630.10:FF:000020">
    <property type="entry name" value="Carboxypeptidase D"/>
    <property type="match status" value="1"/>
</dbReference>
<dbReference type="Pfam" id="PF13620">
    <property type="entry name" value="CarboxypepD_reg"/>
    <property type="match status" value="1"/>
</dbReference>
<dbReference type="InterPro" id="IPR008969">
    <property type="entry name" value="CarboxyPept-like_regulatory"/>
</dbReference>
<dbReference type="Gene3D" id="2.60.40.1120">
    <property type="entry name" value="Carboxypeptidase-like, regulatory domain"/>
    <property type="match status" value="1"/>
</dbReference>
<evidence type="ECO:0000256" key="9">
    <source>
        <dbReference type="PROSITE-ProRule" id="PRU01379"/>
    </source>
</evidence>
<dbReference type="SMART" id="SM00631">
    <property type="entry name" value="Zn_pept"/>
    <property type="match status" value="1"/>
</dbReference>
<dbReference type="PANTHER" id="PTHR11532">
    <property type="entry name" value="PROTEASE M14 CARBOXYPEPTIDASE"/>
    <property type="match status" value="1"/>
</dbReference>
<evidence type="ECO:0000313" key="13">
    <source>
        <dbReference type="Proteomes" id="UP000824782"/>
    </source>
</evidence>
<dbReference type="PROSITE" id="PS52035">
    <property type="entry name" value="PEPTIDASE_M14"/>
    <property type="match status" value="1"/>
</dbReference>
<reference evidence="12" key="1">
    <citation type="thesis" date="2020" institute="ProQuest LLC" country="789 East Eisenhower Parkway, Ann Arbor, MI, USA">
        <title>Comparative Genomics and Chromosome Evolution.</title>
        <authorList>
            <person name="Mudd A.B."/>
        </authorList>
    </citation>
    <scope>NUCLEOTIDE SEQUENCE</scope>
    <source>
        <strain evidence="12">237g6f4</strain>
        <tissue evidence="12">Blood</tissue>
    </source>
</reference>
<dbReference type="InterPro" id="IPR057246">
    <property type="entry name" value="CARBOXYPEPT_ZN_1"/>
</dbReference>
<feature type="signal peptide" evidence="10">
    <location>
        <begin position="1"/>
        <end position="19"/>
    </location>
</feature>
<proteinExistence type="inferred from homology"/>
<evidence type="ECO:0000256" key="4">
    <source>
        <dbReference type="ARBA" id="ARBA00022670"/>
    </source>
</evidence>